<gene>
    <name evidence="1" type="ORF">ACFO3Q_05475</name>
</gene>
<sequence>MLLATLAGCAGDPTEAALRARLEAMRAAIEARDAGALLAPVAEDFAGRDGMDRRGLGRLARLHFLRHGDIGTTVGPVRVEVQGTRATARFEAAVTGGSGRLLPDTARLYAVTTGWRFEDGDWMLISADWEARL</sequence>
<protein>
    <submittedName>
        <fullName evidence="1">Nuclear transport factor 2 family protein</fullName>
    </submittedName>
</protein>
<dbReference type="SUPFAM" id="SSF54427">
    <property type="entry name" value="NTF2-like"/>
    <property type="match status" value="1"/>
</dbReference>
<dbReference type="Gene3D" id="3.10.450.50">
    <property type="match status" value="1"/>
</dbReference>
<dbReference type="Proteomes" id="UP001595892">
    <property type="component" value="Unassembled WGS sequence"/>
</dbReference>
<keyword evidence="2" id="KW-1185">Reference proteome</keyword>
<name>A0ABV9NK88_9GAMM</name>
<dbReference type="EMBL" id="JBHSGG010000014">
    <property type="protein sequence ID" value="MFC4727616.1"/>
    <property type="molecule type" value="Genomic_DNA"/>
</dbReference>
<accession>A0ABV9NK88</accession>
<proteinExistence type="predicted"/>
<evidence type="ECO:0000313" key="2">
    <source>
        <dbReference type="Proteomes" id="UP001595892"/>
    </source>
</evidence>
<organism evidence="1 2">
    <name type="scientific">Coralloluteibacterium thermophilum</name>
    <dbReference type="NCBI Taxonomy" id="2707049"/>
    <lineage>
        <taxon>Bacteria</taxon>
        <taxon>Pseudomonadati</taxon>
        <taxon>Pseudomonadota</taxon>
        <taxon>Gammaproteobacteria</taxon>
        <taxon>Lysobacterales</taxon>
        <taxon>Lysobacteraceae</taxon>
        <taxon>Coralloluteibacterium</taxon>
    </lineage>
</organism>
<comment type="caution">
    <text evidence="1">The sequence shown here is derived from an EMBL/GenBank/DDBJ whole genome shotgun (WGS) entry which is preliminary data.</text>
</comment>
<dbReference type="RefSeq" id="WP_377003623.1">
    <property type="nucleotide sequence ID" value="NZ_JBHSGG010000014.1"/>
</dbReference>
<reference evidence="2" key="1">
    <citation type="journal article" date="2019" name="Int. J. Syst. Evol. Microbiol.">
        <title>The Global Catalogue of Microorganisms (GCM) 10K type strain sequencing project: providing services to taxonomists for standard genome sequencing and annotation.</title>
        <authorList>
            <consortium name="The Broad Institute Genomics Platform"/>
            <consortium name="The Broad Institute Genome Sequencing Center for Infectious Disease"/>
            <person name="Wu L."/>
            <person name="Ma J."/>
        </authorList>
    </citation>
    <scope>NUCLEOTIDE SEQUENCE [LARGE SCALE GENOMIC DNA]</scope>
    <source>
        <strain evidence="2">CGMCC 1.13574</strain>
    </source>
</reference>
<evidence type="ECO:0000313" key="1">
    <source>
        <dbReference type="EMBL" id="MFC4727616.1"/>
    </source>
</evidence>
<dbReference type="InterPro" id="IPR032710">
    <property type="entry name" value="NTF2-like_dom_sf"/>
</dbReference>